<reference evidence="2" key="2">
    <citation type="journal article" date="2021" name="PeerJ">
        <title>Extensive microbial diversity within the chicken gut microbiome revealed by metagenomics and culture.</title>
        <authorList>
            <person name="Gilroy R."/>
            <person name="Ravi A."/>
            <person name="Getino M."/>
            <person name="Pursley I."/>
            <person name="Horton D.L."/>
            <person name="Alikhan N.F."/>
            <person name="Baker D."/>
            <person name="Gharbi K."/>
            <person name="Hall N."/>
            <person name="Watson M."/>
            <person name="Adriaenssens E.M."/>
            <person name="Foster-Nyarko E."/>
            <person name="Jarju S."/>
            <person name="Secka A."/>
            <person name="Antonio M."/>
            <person name="Oren A."/>
            <person name="Chaudhuri R.R."/>
            <person name="La Ragione R."/>
            <person name="Hildebrand F."/>
            <person name="Pallen M.J."/>
        </authorList>
    </citation>
    <scope>NUCLEOTIDE SEQUENCE</scope>
    <source>
        <strain evidence="2">10669</strain>
    </source>
</reference>
<proteinExistence type="predicted"/>
<organism evidence="2 3">
    <name type="scientific">Candidatus Spyradosoma merdigallinarum</name>
    <dbReference type="NCBI Taxonomy" id="2840950"/>
    <lineage>
        <taxon>Bacteria</taxon>
        <taxon>Pseudomonadati</taxon>
        <taxon>Verrucomicrobiota</taxon>
        <taxon>Opitutia</taxon>
        <taxon>Opitutia incertae sedis</taxon>
        <taxon>Candidatus Spyradosoma</taxon>
    </lineage>
</organism>
<name>A0A9D1T1M2_9BACT</name>
<sequence length="695" mass="73014">MKTKLTLITLIACAAAGTTFAADPVEAFRASSGTTTNSADTIYVGNDDWGADSKTLGEEFFADLAAERGVPFEWDESKKAFYIGDSLGNSAHEKYLAFDAVFALDGNASFVNEAGATLTFRFVGDKGEQFDDFYEGYTVNNDNVVLLAGTSKFSNAGTLLWSSEFEDEDIPGLLDTPPHFEVYMRDEAVFENSGKIGSLSPSVMGILRDPASFTLFGNAKFVNAANGEIDGKFYAELYGNSVFENAGAVVDSTADDGTQSEFKLHENAKVVNTGTSEASVTFLPEKGDSSGTATFENRGKIVRGGEDDHYGFSVGFFVLGGGADALPEKSSGTFVNYGEISTASDNQKFEFGYVECAGSDGWLPSGDAEFEAYEEAFRKTVEASDWHVKNFGTIKGSPRVASGVELTLGEGSNITGDVVIGEAARVSDYFPYSSYSSSIRLEKDVLNIVLTGKGGSDALISGGLEVCNLVELNVSLAEDAVKKTKYELTIWGGELTFDETDSIYDPETGEYVPVHHDSGFIKTTGTLEGFGTTYTWNLDTATGVLTAKDVNIGEEIDLTSPTQNVELGEKDVATLDPSLTEYSGTVSGAGQVSSSGDVEFSGDASALTGTLSVDAGTFTVAESAKLGEKATLDVAGTLALEGDRTIANATSGAGAIELAAGATVKFAKEVGVKTLNVSEGATLSGGVSLTHAEAV</sequence>
<dbReference type="AlphaFoldDB" id="A0A9D1T1M2"/>
<dbReference type="EMBL" id="DVOG01000096">
    <property type="protein sequence ID" value="HIV04257.1"/>
    <property type="molecule type" value="Genomic_DNA"/>
</dbReference>
<comment type="caution">
    <text evidence="2">The sequence shown here is derived from an EMBL/GenBank/DDBJ whole genome shotgun (WGS) entry which is preliminary data.</text>
</comment>
<protein>
    <submittedName>
        <fullName evidence="2">Uncharacterized protein</fullName>
    </submittedName>
</protein>
<keyword evidence="1" id="KW-0732">Signal</keyword>
<evidence type="ECO:0000256" key="1">
    <source>
        <dbReference type="SAM" id="SignalP"/>
    </source>
</evidence>
<evidence type="ECO:0000313" key="2">
    <source>
        <dbReference type="EMBL" id="HIV04257.1"/>
    </source>
</evidence>
<feature type="non-terminal residue" evidence="2">
    <location>
        <position position="695"/>
    </location>
</feature>
<feature type="chain" id="PRO_5039599830" evidence="1">
    <location>
        <begin position="22"/>
        <end position="695"/>
    </location>
</feature>
<feature type="signal peptide" evidence="1">
    <location>
        <begin position="1"/>
        <end position="21"/>
    </location>
</feature>
<gene>
    <name evidence="2" type="ORF">IAC75_03795</name>
</gene>
<evidence type="ECO:0000313" key="3">
    <source>
        <dbReference type="Proteomes" id="UP000886812"/>
    </source>
</evidence>
<accession>A0A9D1T1M2</accession>
<dbReference type="Proteomes" id="UP000886812">
    <property type="component" value="Unassembled WGS sequence"/>
</dbReference>
<reference evidence="2" key="1">
    <citation type="submission" date="2020-10" db="EMBL/GenBank/DDBJ databases">
        <authorList>
            <person name="Gilroy R."/>
        </authorList>
    </citation>
    <scope>NUCLEOTIDE SEQUENCE</scope>
    <source>
        <strain evidence="2">10669</strain>
    </source>
</reference>